<sequence>MYLFHTNMQLQQDPTPPAADPEKHKLIQQHLLLLIHTLKCRTREQPCKLPHCNVMQGVLQHVEVCRAGRQCTVPHCSSSTLLIRHWEHCSRHDCHVCLPLKAETVFIIVC</sequence>
<protein>
    <recommendedName>
        <fullName evidence="2">histone acetyltransferase</fullName>
        <ecNumber evidence="2">2.3.1.48</ecNumber>
    </recommendedName>
</protein>
<dbReference type="Gene3D" id="1.20.1020.10">
    <property type="entry name" value="TAZ domain"/>
    <property type="match status" value="1"/>
</dbReference>
<dbReference type="GO" id="GO:0031490">
    <property type="term" value="F:chromatin DNA binding"/>
    <property type="evidence" value="ECO:0007669"/>
    <property type="project" value="TreeGrafter"/>
</dbReference>
<dbReference type="GO" id="GO:0003713">
    <property type="term" value="F:transcription coactivator activity"/>
    <property type="evidence" value="ECO:0007669"/>
    <property type="project" value="TreeGrafter"/>
</dbReference>
<reference evidence="15" key="1">
    <citation type="submission" date="2025-08" db="UniProtKB">
        <authorList>
            <consortium name="RefSeq"/>
        </authorList>
    </citation>
    <scope>IDENTIFICATION</scope>
    <source>
        <tissue evidence="15">Whole organism</tissue>
    </source>
</reference>
<proteinExistence type="predicted"/>
<dbReference type="PANTHER" id="PTHR13808:SF1">
    <property type="entry name" value="HISTONE ACETYLTRANSFERASE"/>
    <property type="match status" value="1"/>
</dbReference>
<evidence type="ECO:0000256" key="1">
    <source>
        <dbReference type="ARBA" id="ARBA00004123"/>
    </source>
</evidence>
<keyword evidence="5 12" id="KW-0863">Zinc-finger</keyword>
<evidence type="ECO:0000313" key="15">
    <source>
        <dbReference type="RefSeq" id="XP_052124533.1"/>
    </source>
</evidence>
<keyword evidence="9" id="KW-0804">Transcription</keyword>
<keyword evidence="6 12" id="KW-0862">Zinc</keyword>
<dbReference type="InterPro" id="IPR013178">
    <property type="entry name" value="Histone_AcTrfase_Rtt109/CBP"/>
</dbReference>
<comment type="catalytic activity">
    <reaction evidence="11">
        <text>L-lysyl-[protein] + acetyl-CoA = N(6)-acetyl-L-lysyl-[protein] + CoA + H(+)</text>
        <dbReference type="Rhea" id="RHEA:45948"/>
        <dbReference type="Rhea" id="RHEA-COMP:9752"/>
        <dbReference type="Rhea" id="RHEA-COMP:10731"/>
        <dbReference type="ChEBI" id="CHEBI:15378"/>
        <dbReference type="ChEBI" id="CHEBI:29969"/>
        <dbReference type="ChEBI" id="CHEBI:57287"/>
        <dbReference type="ChEBI" id="CHEBI:57288"/>
        <dbReference type="ChEBI" id="CHEBI:61930"/>
        <dbReference type="EC" id="2.3.1.48"/>
    </reaction>
</comment>
<evidence type="ECO:0000256" key="3">
    <source>
        <dbReference type="ARBA" id="ARBA00022679"/>
    </source>
</evidence>
<dbReference type="InterPro" id="IPR035898">
    <property type="entry name" value="TAZ_dom_sf"/>
</dbReference>
<keyword evidence="3" id="KW-0808">Transferase</keyword>
<evidence type="ECO:0000313" key="14">
    <source>
        <dbReference type="Proteomes" id="UP000504606"/>
    </source>
</evidence>
<accession>A0A9C6X098</accession>
<evidence type="ECO:0000256" key="11">
    <source>
        <dbReference type="ARBA" id="ARBA00048017"/>
    </source>
</evidence>
<evidence type="ECO:0000256" key="12">
    <source>
        <dbReference type="PROSITE-ProRule" id="PRU00203"/>
    </source>
</evidence>
<keyword evidence="8" id="KW-0805">Transcription regulation</keyword>
<dbReference type="OrthoDB" id="899at2759"/>
<gene>
    <name evidence="15" type="primary">LOC113202666</name>
</gene>
<dbReference type="PANTHER" id="PTHR13808">
    <property type="entry name" value="CBP/P300-RELATED"/>
    <property type="match status" value="1"/>
</dbReference>
<keyword evidence="4 12" id="KW-0479">Metal-binding</keyword>
<feature type="domain" description="TAZ-type" evidence="13">
    <location>
        <begin position="20"/>
        <end position="100"/>
    </location>
</feature>
<keyword evidence="7" id="KW-0156">Chromatin regulator</keyword>
<dbReference type="KEGG" id="foc:113202666"/>
<evidence type="ECO:0000256" key="5">
    <source>
        <dbReference type="ARBA" id="ARBA00022771"/>
    </source>
</evidence>
<feature type="zinc finger region" description="TAZ-type" evidence="12">
    <location>
        <begin position="20"/>
        <end position="100"/>
    </location>
</feature>
<keyword evidence="10" id="KW-0539">Nucleus</keyword>
<evidence type="ECO:0000256" key="6">
    <source>
        <dbReference type="ARBA" id="ARBA00022833"/>
    </source>
</evidence>
<keyword evidence="14" id="KW-1185">Reference proteome</keyword>
<dbReference type="PROSITE" id="PS50134">
    <property type="entry name" value="ZF_TAZ"/>
    <property type="match status" value="1"/>
</dbReference>
<dbReference type="Pfam" id="PF02135">
    <property type="entry name" value="zf-TAZ"/>
    <property type="match status" value="1"/>
</dbReference>
<name>A0A9C6X098_FRAOC</name>
<dbReference type="GO" id="GO:0005667">
    <property type="term" value="C:transcription regulator complex"/>
    <property type="evidence" value="ECO:0007669"/>
    <property type="project" value="TreeGrafter"/>
</dbReference>
<dbReference type="Proteomes" id="UP000504606">
    <property type="component" value="Unplaced"/>
</dbReference>
<evidence type="ECO:0000259" key="13">
    <source>
        <dbReference type="PROSITE" id="PS50134"/>
    </source>
</evidence>
<evidence type="ECO:0000256" key="2">
    <source>
        <dbReference type="ARBA" id="ARBA00013184"/>
    </source>
</evidence>
<dbReference type="GO" id="GO:0000123">
    <property type="term" value="C:histone acetyltransferase complex"/>
    <property type="evidence" value="ECO:0007669"/>
    <property type="project" value="TreeGrafter"/>
</dbReference>
<dbReference type="GeneID" id="113202666"/>
<dbReference type="GO" id="GO:0004402">
    <property type="term" value="F:histone acetyltransferase activity"/>
    <property type="evidence" value="ECO:0007669"/>
    <property type="project" value="InterPro"/>
</dbReference>
<evidence type="ECO:0000256" key="9">
    <source>
        <dbReference type="ARBA" id="ARBA00023163"/>
    </source>
</evidence>
<evidence type="ECO:0000256" key="8">
    <source>
        <dbReference type="ARBA" id="ARBA00023015"/>
    </source>
</evidence>
<organism evidence="14 15">
    <name type="scientific">Frankliniella occidentalis</name>
    <name type="common">Western flower thrips</name>
    <name type="synonym">Euthrips occidentalis</name>
    <dbReference type="NCBI Taxonomy" id="133901"/>
    <lineage>
        <taxon>Eukaryota</taxon>
        <taxon>Metazoa</taxon>
        <taxon>Ecdysozoa</taxon>
        <taxon>Arthropoda</taxon>
        <taxon>Hexapoda</taxon>
        <taxon>Insecta</taxon>
        <taxon>Pterygota</taxon>
        <taxon>Neoptera</taxon>
        <taxon>Paraneoptera</taxon>
        <taxon>Thysanoptera</taxon>
        <taxon>Terebrantia</taxon>
        <taxon>Thripoidea</taxon>
        <taxon>Thripidae</taxon>
        <taxon>Frankliniella</taxon>
    </lineage>
</organism>
<dbReference type="InterPro" id="IPR000197">
    <property type="entry name" value="Znf_TAZ"/>
</dbReference>
<dbReference type="SUPFAM" id="SSF57933">
    <property type="entry name" value="TAZ domain"/>
    <property type="match status" value="1"/>
</dbReference>
<dbReference type="AlphaFoldDB" id="A0A9C6X098"/>
<dbReference type="GO" id="GO:0045944">
    <property type="term" value="P:positive regulation of transcription by RNA polymerase II"/>
    <property type="evidence" value="ECO:0007669"/>
    <property type="project" value="TreeGrafter"/>
</dbReference>
<evidence type="ECO:0000256" key="7">
    <source>
        <dbReference type="ARBA" id="ARBA00022853"/>
    </source>
</evidence>
<comment type="subcellular location">
    <subcellularLocation>
        <location evidence="1">Nucleus</location>
    </subcellularLocation>
</comment>
<dbReference type="SMART" id="SM00551">
    <property type="entry name" value="ZnF_TAZ"/>
    <property type="match status" value="1"/>
</dbReference>
<evidence type="ECO:0000256" key="4">
    <source>
        <dbReference type="ARBA" id="ARBA00022723"/>
    </source>
</evidence>
<dbReference type="GO" id="GO:0008270">
    <property type="term" value="F:zinc ion binding"/>
    <property type="evidence" value="ECO:0007669"/>
    <property type="project" value="UniProtKB-KW"/>
</dbReference>
<evidence type="ECO:0000256" key="10">
    <source>
        <dbReference type="ARBA" id="ARBA00023242"/>
    </source>
</evidence>
<dbReference type="RefSeq" id="XP_052124533.1">
    <property type="nucleotide sequence ID" value="XM_052268573.1"/>
</dbReference>
<dbReference type="EC" id="2.3.1.48" evidence="2"/>
<dbReference type="GO" id="GO:0005634">
    <property type="term" value="C:nucleus"/>
    <property type="evidence" value="ECO:0007669"/>
    <property type="project" value="UniProtKB-SubCell"/>
</dbReference>